<dbReference type="RefSeq" id="WP_078735632.1">
    <property type="nucleotide sequence ID" value="NZ_FUWL01000005.1"/>
</dbReference>
<protein>
    <submittedName>
        <fullName evidence="1">Phage portal protein, HK97 family</fullName>
    </submittedName>
</protein>
<dbReference type="InterPro" id="IPR006427">
    <property type="entry name" value="Portal_HK97"/>
</dbReference>
<gene>
    <name evidence="1" type="ORF">SAMN02745205_00765</name>
</gene>
<proteinExistence type="predicted"/>
<dbReference type="InterPro" id="IPR006944">
    <property type="entry name" value="Phage/GTA_portal"/>
</dbReference>
<evidence type="ECO:0000313" key="1">
    <source>
        <dbReference type="EMBL" id="SJZ42679.1"/>
    </source>
</evidence>
<dbReference type="Pfam" id="PF04860">
    <property type="entry name" value="Phage_portal"/>
    <property type="match status" value="1"/>
</dbReference>
<dbReference type="Proteomes" id="UP000189956">
    <property type="component" value="Unassembled WGS sequence"/>
</dbReference>
<accession>A0A1T4KJT2</accession>
<organism evidence="1 2">
    <name type="scientific">Porphyromonas cangingivalis</name>
    <dbReference type="NCBI Taxonomy" id="36874"/>
    <lineage>
        <taxon>Bacteria</taxon>
        <taxon>Pseudomonadati</taxon>
        <taxon>Bacteroidota</taxon>
        <taxon>Bacteroidia</taxon>
        <taxon>Bacteroidales</taxon>
        <taxon>Porphyromonadaceae</taxon>
        <taxon>Porphyromonas</taxon>
    </lineage>
</organism>
<dbReference type="EMBL" id="FUWL01000005">
    <property type="protein sequence ID" value="SJZ42679.1"/>
    <property type="molecule type" value="Genomic_DNA"/>
</dbReference>
<dbReference type="NCBIfam" id="TIGR01537">
    <property type="entry name" value="portal_HK97"/>
    <property type="match status" value="1"/>
</dbReference>
<dbReference type="AlphaFoldDB" id="A0A1T4KJT2"/>
<name>A0A1T4KJT2_PORCN</name>
<sequence length="404" mass="45044">MELLNGIFTLFRGDRSTAKKPVDTSVTPRTYGRFVSLGANPLNVATVYSCIDLLSDSVANLPMHYKKLKGGIFEDDLSDRMHYLLNVQPCNDMNAFDFWKTLVIHLHVKGNAYVLPIWDYVNPGLLELRLLDPTQVNHDKTSGAYTVSNAGSVLNGVYSEEEIIHVKNFSLDGKIGISTLEYARITLDIASSGDGETLKRFENGGNSKGIVSNDTSVRGFGEYQDTELEKTAIDIDAKFKGGANTVSLPGQVQYHQLSMSSSDMQFLESRKFTVRDICRFFRVHPSFVFDDTSNNYKSAENASTAFLSTTLNPLLRKIEVEFLRKLVSADLAHKRKFEFNREALYAMDLAGKVSYQSQTIATGLYTVNEWRAKENKPPVEGGDRVLVSANLKGINEIITEAQSE</sequence>
<evidence type="ECO:0000313" key="2">
    <source>
        <dbReference type="Proteomes" id="UP000189956"/>
    </source>
</evidence>
<reference evidence="1 2" key="1">
    <citation type="submission" date="2017-02" db="EMBL/GenBank/DDBJ databases">
        <authorList>
            <person name="Peterson S.W."/>
        </authorList>
    </citation>
    <scope>NUCLEOTIDE SEQUENCE [LARGE SCALE GENOMIC DNA]</scope>
    <source>
        <strain evidence="1 2">ATCC 700135</strain>
    </source>
</reference>